<keyword evidence="4" id="KW-0808">Transferase</keyword>
<dbReference type="AlphaFoldDB" id="A0A285NN20"/>
<keyword evidence="8" id="KW-0378">Hydrolase</keyword>
<evidence type="ECO:0000256" key="9">
    <source>
        <dbReference type="ARBA" id="ARBA00022839"/>
    </source>
</evidence>
<dbReference type="InterPro" id="IPR041062">
    <property type="entry name" value="Csm1_B"/>
</dbReference>
<dbReference type="InterPro" id="IPR006674">
    <property type="entry name" value="HD_domain"/>
</dbReference>
<evidence type="ECO:0000256" key="6">
    <source>
        <dbReference type="ARBA" id="ARBA00022741"/>
    </source>
</evidence>
<evidence type="ECO:0000256" key="7">
    <source>
        <dbReference type="ARBA" id="ARBA00022759"/>
    </source>
</evidence>
<dbReference type="PANTHER" id="PTHR36528:SF1">
    <property type="entry name" value="CRISPR SYSTEM SINGLE-STRAND-SPECIFIC DEOXYRIBONUCLEASE CAS10_CSM1 (SUBTYPE III-A)"/>
    <property type="match status" value="1"/>
</dbReference>
<reference evidence="15" key="1">
    <citation type="submission" date="2017-09" db="EMBL/GenBank/DDBJ databases">
        <authorList>
            <person name="Varghese N."/>
            <person name="Submissions S."/>
        </authorList>
    </citation>
    <scope>NUCLEOTIDE SEQUENCE [LARGE SCALE GENOMIC DNA]</scope>
    <source>
        <strain evidence="15">DSM 15103</strain>
    </source>
</reference>
<dbReference type="GO" id="GO:0004527">
    <property type="term" value="F:exonuclease activity"/>
    <property type="evidence" value="ECO:0007669"/>
    <property type="project" value="UniProtKB-KW"/>
</dbReference>
<dbReference type="NCBIfam" id="TIGR02578">
    <property type="entry name" value="cas_TM1811_Csm1"/>
    <property type="match status" value="1"/>
</dbReference>
<accession>A0A285NN20</accession>
<evidence type="ECO:0000256" key="1">
    <source>
        <dbReference type="ARBA" id="ARBA00001968"/>
    </source>
</evidence>
<dbReference type="InterPro" id="IPR013408">
    <property type="entry name" value="Cas10/Csm1"/>
</dbReference>
<proteinExistence type="inferred from homology"/>
<evidence type="ECO:0000313" key="15">
    <source>
        <dbReference type="Proteomes" id="UP000219036"/>
    </source>
</evidence>
<evidence type="ECO:0000313" key="14">
    <source>
        <dbReference type="EMBL" id="SNZ10618.1"/>
    </source>
</evidence>
<name>A0A285NN20_9AQUI</name>
<dbReference type="InterPro" id="IPR052117">
    <property type="entry name" value="Cas10/Csm1_subtype-III-A"/>
</dbReference>
<evidence type="ECO:0000256" key="3">
    <source>
        <dbReference type="ARBA" id="ARBA00014333"/>
    </source>
</evidence>
<protein>
    <recommendedName>
        <fullName evidence="3">CRISPR system single-strand-specific deoxyribonuclease Cas10/Csm1 (subtype III-A)</fullName>
    </recommendedName>
    <alternativeName>
        <fullName evidence="12">Cyclic oligoadenylate synthase</fullName>
    </alternativeName>
</protein>
<dbReference type="SUPFAM" id="SSF109604">
    <property type="entry name" value="HD-domain/PDEase-like"/>
    <property type="match status" value="1"/>
</dbReference>
<dbReference type="PROSITE" id="PS50887">
    <property type="entry name" value="GGDEF"/>
    <property type="match status" value="1"/>
</dbReference>
<organism evidence="14 15">
    <name type="scientific">Persephonella hydrogeniphila</name>
    <dbReference type="NCBI Taxonomy" id="198703"/>
    <lineage>
        <taxon>Bacteria</taxon>
        <taxon>Pseudomonadati</taxon>
        <taxon>Aquificota</taxon>
        <taxon>Aquificia</taxon>
        <taxon>Aquificales</taxon>
        <taxon>Hydrogenothermaceae</taxon>
        <taxon>Persephonella</taxon>
    </lineage>
</organism>
<evidence type="ECO:0000256" key="10">
    <source>
        <dbReference type="ARBA" id="ARBA00022840"/>
    </source>
</evidence>
<dbReference type="Proteomes" id="UP000219036">
    <property type="component" value="Unassembled WGS sequence"/>
</dbReference>
<dbReference type="InterPro" id="IPR043128">
    <property type="entry name" value="Rev_trsase/Diguanyl_cyclase"/>
</dbReference>
<evidence type="ECO:0000256" key="8">
    <source>
        <dbReference type="ARBA" id="ARBA00022801"/>
    </source>
</evidence>
<dbReference type="Pfam" id="PF01966">
    <property type="entry name" value="HD"/>
    <property type="match status" value="1"/>
</dbReference>
<dbReference type="Gene3D" id="1.10.3210.10">
    <property type="entry name" value="Hypothetical protein af1432"/>
    <property type="match status" value="1"/>
</dbReference>
<comment type="similarity">
    <text evidence="2">Belongs to the CRISPR-associated Cas10/Csm1 family.</text>
</comment>
<comment type="cofactor">
    <cofactor evidence="1">
        <name>a divalent metal cation</name>
        <dbReference type="ChEBI" id="CHEBI:60240"/>
    </cofactor>
</comment>
<dbReference type="GO" id="GO:0016740">
    <property type="term" value="F:transferase activity"/>
    <property type="evidence" value="ECO:0007669"/>
    <property type="project" value="UniProtKB-KW"/>
</dbReference>
<keyword evidence="6" id="KW-0547">Nucleotide-binding</keyword>
<dbReference type="EMBL" id="OBEI01000011">
    <property type="protein sequence ID" value="SNZ10618.1"/>
    <property type="molecule type" value="Genomic_DNA"/>
</dbReference>
<keyword evidence="10" id="KW-0067">ATP-binding</keyword>
<evidence type="ECO:0000256" key="12">
    <source>
        <dbReference type="ARBA" id="ARBA00032922"/>
    </source>
</evidence>
<keyword evidence="7" id="KW-0255">Endonuclease</keyword>
<keyword evidence="15" id="KW-1185">Reference proteome</keyword>
<evidence type="ECO:0000256" key="5">
    <source>
        <dbReference type="ARBA" id="ARBA00022722"/>
    </source>
</evidence>
<dbReference type="Pfam" id="PF18211">
    <property type="entry name" value="Csm1_B"/>
    <property type="match status" value="1"/>
</dbReference>
<evidence type="ECO:0000256" key="11">
    <source>
        <dbReference type="ARBA" id="ARBA00023118"/>
    </source>
</evidence>
<evidence type="ECO:0000256" key="2">
    <source>
        <dbReference type="ARBA" id="ARBA00005700"/>
    </source>
</evidence>
<dbReference type="GO" id="GO:0004519">
    <property type="term" value="F:endonuclease activity"/>
    <property type="evidence" value="ECO:0007669"/>
    <property type="project" value="UniProtKB-KW"/>
</dbReference>
<dbReference type="OrthoDB" id="9768769at2"/>
<dbReference type="InterPro" id="IPR000160">
    <property type="entry name" value="GGDEF_dom"/>
</dbReference>
<keyword evidence="5" id="KW-0540">Nuclease</keyword>
<keyword evidence="11" id="KW-0051">Antiviral defense</keyword>
<dbReference type="Pfam" id="PF22335">
    <property type="entry name" value="Cas10-Cmr2_palm2"/>
    <property type="match status" value="1"/>
</dbReference>
<dbReference type="RefSeq" id="WP_097001054.1">
    <property type="nucleotide sequence ID" value="NZ_OBEI01000011.1"/>
</dbReference>
<dbReference type="GO" id="GO:0051607">
    <property type="term" value="P:defense response to virus"/>
    <property type="evidence" value="ECO:0007669"/>
    <property type="project" value="UniProtKB-KW"/>
</dbReference>
<evidence type="ECO:0000259" key="13">
    <source>
        <dbReference type="PROSITE" id="PS50887"/>
    </source>
</evidence>
<feature type="domain" description="GGDEF" evidence="13">
    <location>
        <begin position="559"/>
        <end position="722"/>
    </location>
</feature>
<evidence type="ECO:0000256" key="4">
    <source>
        <dbReference type="ARBA" id="ARBA00022679"/>
    </source>
</evidence>
<dbReference type="GO" id="GO:0005524">
    <property type="term" value="F:ATP binding"/>
    <property type="evidence" value="ECO:0007669"/>
    <property type="project" value="UniProtKB-KW"/>
</dbReference>
<dbReference type="InterPro" id="IPR054767">
    <property type="entry name" value="Cas10-Cmr2_palm2"/>
</dbReference>
<dbReference type="Gene3D" id="3.30.70.270">
    <property type="match status" value="1"/>
</dbReference>
<dbReference type="PANTHER" id="PTHR36528">
    <property type="entry name" value="CRISPR SYSTEM SINGLE-STRAND-SPECIFIC DEOXYRIBONUCLEASE CAS10/CSM1 (SUBTYPE III-A)"/>
    <property type="match status" value="1"/>
</dbReference>
<gene>
    <name evidence="14" type="ORF">SAMN06265182_1905</name>
</gene>
<keyword evidence="9" id="KW-0269">Exonuclease</keyword>
<sequence length="875" mass="102223">MQEIEKIALAGLLHDIGKFYQRAKNPQCKYNQNEFKYAHACLSYQWILENKDLLGKPLNIDIEEIAKIASKHHNPTKDKNLEKIMQLADWFSSAEREKVLEDEIDYLHSVFERVSFEEEVNEDFKYYGYYKLKPLSLDKDTIFPESMEGFFEGKKVKLIDREGRTIEDKLGKYEELFNQFQSELQIIKNFQGRQAFNFIYYLLQKYLWCIPASTFDREKLRNHYPDISLFDHSRVLSAVASVIYDYHTKTKEPLDFSYLEKKDFFLLVEGNISGIQKFIYNIGKIQGIENFSISKALRGRSFLVSLIPEIISRYILKKLGYTITNLLYSGGGKFQILVANTNENIRSIQDIEKELEEYFYKNYGGELGIVLSYLPFSGRYLTGKDGKSYAHVIEKNQIELDKKKKRKFSKFLIKDLKDSKYICPSCKTMPVDKENDLCSLCKISNDIGSKIPKIKYIVFENKLLKDVKEVDLETFGKAYLVTEEEINKFKNAEEILILNSTEFDKNNGFKFLGNTVPVINRNNIEFFRNLEIDKEKANKLKEGQVLEFKYLAELAQGDKKLGVFRADVDNLGLIFSDGLKRKTEEESDRYTISRIATLSRMLDLFFSGYINTLAKEISKEYLKNNKIENFTNINSLIYIVYSGGDDLFITAPYDIAIEFAQKLRENFYEYTCKNLNFGLSGGIFITSATIPIHLSAKYSKNLESKSKKTFYKKSNELYFKDSISIFNKTYKWKEFKGKSSLENLVEKEPEELLSNIGLSERANLVFFDTINELSREFLKYKDQISRSFFYKLREYYEVYVKNGKYINAGIYPKIYYQIARNFKDNKDKNVRNFLEELLIKGGYKKNGKVMLEKEDVIKNLDVITSLVLMKIRGGI</sequence>